<evidence type="ECO:0000313" key="6">
    <source>
        <dbReference type="Proteomes" id="UP000829685"/>
    </source>
</evidence>
<organism evidence="5 6">
    <name type="scientific">Neoarthrinium moseri</name>
    <dbReference type="NCBI Taxonomy" id="1658444"/>
    <lineage>
        <taxon>Eukaryota</taxon>
        <taxon>Fungi</taxon>
        <taxon>Dikarya</taxon>
        <taxon>Ascomycota</taxon>
        <taxon>Pezizomycotina</taxon>
        <taxon>Sordariomycetes</taxon>
        <taxon>Xylariomycetidae</taxon>
        <taxon>Amphisphaeriales</taxon>
        <taxon>Apiosporaceae</taxon>
        <taxon>Neoarthrinium</taxon>
    </lineage>
</organism>
<dbReference type="EMBL" id="JAFIMR010000031">
    <property type="protein sequence ID" value="KAI1860543.1"/>
    <property type="molecule type" value="Genomic_DNA"/>
</dbReference>
<dbReference type="InterPro" id="IPR033140">
    <property type="entry name" value="Lipase_GDXG_put_SER_AS"/>
</dbReference>
<dbReference type="PANTHER" id="PTHR48081">
    <property type="entry name" value="AB HYDROLASE SUPERFAMILY PROTEIN C4A8.06C"/>
    <property type="match status" value="1"/>
</dbReference>
<dbReference type="InterPro" id="IPR050300">
    <property type="entry name" value="GDXG_lipolytic_enzyme"/>
</dbReference>
<proteinExistence type="inferred from homology"/>
<evidence type="ECO:0000256" key="3">
    <source>
        <dbReference type="PROSITE-ProRule" id="PRU10038"/>
    </source>
</evidence>
<name>A0A9P9WFG4_9PEZI</name>
<dbReference type="Gene3D" id="3.40.50.1820">
    <property type="entry name" value="alpha/beta hydrolase"/>
    <property type="match status" value="1"/>
</dbReference>
<sequence>MSHSWPFVSYQPIRLVYQLYCMSALLARFPLWLVKFGLFRSLRPHREWTLQQAVMARMIRYMVDVQSRIGITESLSLKPGKEKEKFQVVQPAPKSFYKGPLESTVMPTTIGGTWYPKPVSKPTIKPDGCVVLHFHGGAFVIGDGRTDTLGFLANTLVQQGGVDAVFAPQYRLSGYGRSNPFPAALQDALTSYLYLVRTLDIPARNITISGDSAGGNLAIALLRYLADFGDELDIPNPQSSVLLSPWVSPLNSLKPDITILSNPNYSTDLLPPSFTRWGAATYAAIVPPSDPYITPLGNPFATSIPIFVNQGAVEILEIDGTQWVKEMSRVEGNRIQSEYEAAALHDTLLVGERSGWEASAQQVASKVGVFIRNTQKVSEGEFVSIPGKL</sequence>
<dbReference type="GO" id="GO:0016787">
    <property type="term" value="F:hydrolase activity"/>
    <property type="evidence" value="ECO:0007669"/>
    <property type="project" value="UniProtKB-KW"/>
</dbReference>
<evidence type="ECO:0000256" key="1">
    <source>
        <dbReference type="ARBA" id="ARBA00010515"/>
    </source>
</evidence>
<protein>
    <recommendedName>
        <fullName evidence="4">Alpha/beta hydrolase fold-3 domain-containing protein</fullName>
    </recommendedName>
</protein>
<evidence type="ECO:0000259" key="4">
    <source>
        <dbReference type="Pfam" id="PF07859"/>
    </source>
</evidence>
<keyword evidence="6" id="KW-1185">Reference proteome</keyword>
<dbReference type="Proteomes" id="UP000829685">
    <property type="component" value="Unassembled WGS sequence"/>
</dbReference>
<feature type="active site" evidence="3">
    <location>
        <position position="212"/>
    </location>
</feature>
<dbReference type="InterPro" id="IPR013094">
    <property type="entry name" value="AB_hydrolase_3"/>
</dbReference>
<dbReference type="Pfam" id="PF07859">
    <property type="entry name" value="Abhydrolase_3"/>
    <property type="match status" value="1"/>
</dbReference>
<accession>A0A9P9WFG4</accession>
<comment type="caution">
    <text evidence="5">The sequence shown here is derived from an EMBL/GenBank/DDBJ whole genome shotgun (WGS) entry which is preliminary data.</text>
</comment>
<dbReference type="InterPro" id="IPR029058">
    <property type="entry name" value="AB_hydrolase_fold"/>
</dbReference>
<dbReference type="OrthoDB" id="2152029at2759"/>
<evidence type="ECO:0000256" key="2">
    <source>
        <dbReference type="ARBA" id="ARBA00022801"/>
    </source>
</evidence>
<comment type="similarity">
    <text evidence="1">Belongs to the 'GDXG' lipolytic enzyme family.</text>
</comment>
<keyword evidence="2" id="KW-0378">Hydrolase</keyword>
<gene>
    <name evidence="5" type="ORF">JX265_009942</name>
</gene>
<dbReference type="PROSITE" id="PS01174">
    <property type="entry name" value="LIPASE_GDXG_SER"/>
    <property type="match status" value="1"/>
</dbReference>
<evidence type="ECO:0000313" key="5">
    <source>
        <dbReference type="EMBL" id="KAI1860543.1"/>
    </source>
</evidence>
<dbReference type="SUPFAM" id="SSF53474">
    <property type="entry name" value="alpha/beta-Hydrolases"/>
    <property type="match status" value="1"/>
</dbReference>
<dbReference type="PANTHER" id="PTHR48081:SF8">
    <property type="entry name" value="ALPHA_BETA HYDROLASE FOLD-3 DOMAIN-CONTAINING PROTEIN-RELATED"/>
    <property type="match status" value="1"/>
</dbReference>
<feature type="domain" description="Alpha/beta hydrolase fold-3" evidence="4">
    <location>
        <begin position="131"/>
        <end position="346"/>
    </location>
</feature>
<dbReference type="AlphaFoldDB" id="A0A9P9WFG4"/>
<reference evidence="5" key="1">
    <citation type="submission" date="2021-03" db="EMBL/GenBank/DDBJ databases">
        <title>Revisited historic fungal species revealed as producer of novel bioactive compounds through whole genome sequencing and comparative genomics.</title>
        <authorList>
            <person name="Vignolle G.A."/>
            <person name="Hochenegger N."/>
            <person name="Mach R.L."/>
            <person name="Mach-Aigner A.R."/>
            <person name="Javad Rahimi M."/>
            <person name="Salim K.A."/>
            <person name="Chan C.M."/>
            <person name="Lim L.B.L."/>
            <person name="Cai F."/>
            <person name="Druzhinina I.S."/>
            <person name="U'Ren J.M."/>
            <person name="Derntl C."/>
        </authorList>
    </citation>
    <scope>NUCLEOTIDE SEQUENCE</scope>
    <source>
        <strain evidence="5">TUCIM 5799</strain>
    </source>
</reference>